<comment type="subcellular location">
    <subcellularLocation>
        <location evidence="2">Cytoplasm</location>
    </subcellularLocation>
    <subcellularLocation>
        <location evidence="1">Nucleus</location>
    </subcellularLocation>
</comment>
<dbReference type="EMBL" id="JALNTZ010000009">
    <property type="protein sequence ID" value="KAJ3640859.1"/>
    <property type="molecule type" value="Genomic_DNA"/>
</dbReference>
<dbReference type="PANTHER" id="PTHR12596">
    <property type="entry name" value="EXPORTIN 4,7-RELATED"/>
    <property type="match status" value="1"/>
</dbReference>
<accession>A0AA38HTJ5</accession>
<evidence type="ECO:0000256" key="8">
    <source>
        <dbReference type="ARBA" id="ARBA00040444"/>
    </source>
</evidence>
<comment type="similarity">
    <text evidence="3">Belongs to the exportin family.</text>
</comment>
<keyword evidence="6" id="KW-0653">Protein transport</keyword>
<protein>
    <recommendedName>
        <fullName evidence="8">Exportin-4</fullName>
    </recommendedName>
</protein>
<keyword evidence="5" id="KW-0963">Cytoplasm</keyword>
<gene>
    <name evidence="9" type="ORF">Zmor_027394</name>
</gene>
<evidence type="ECO:0000256" key="6">
    <source>
        <dbReference type="ARBA" id="ARBA00022927"/>
    </source>
</evidence>
<comment type="caution">
    <text evidence="9">The sequence shown here is derived from an EMBL/GenBank/DDBJ whole genome shotgun (WGS) entry which is preliminary data.</text>
</comment>
<evidence type="ECO:0000256" key="3">
    <source>
        <dbReference type="ARBA" id="ARBA00009466"/>
    </source>
</evidence>
<evidence type="ECO:0000256" key="7">
    <source>
        <dbReference type="ARBA" id="ARBA00023242"/>
    </source>
</evidence>
<dbReference type="SUPFAM" id="SSF48371">
    <property type="entry name" value="ARM repeat"/>
    <property type="match status" value="1"/>
</dbReference>
<keyword evidence="7" id="KW-0539">Nucleus</keyword>
<name>A0AA38HTJ5_9CUCU</name>
<dbReference type="GO" id="GO:0005643">
    <property type="term" value="C:nuclear pore"/>
    <property type="evidence" value="ECO:0007669"/>
    <property type="project" value="TreeGrafter"/>
</dbReference>
<dbReference type="Proteomes" id="UP001168821">
    <property type="component" value="Unassembled WGS sequence"/>
</dbReference>
<dbReference type="AlphaFoldDB" id="A0AA38HTJ5"/>
<sequence length="1130" mass="128676">MTENLISELESAAAIIMAPPNLVTNEQRHNAEYVFLNFRKCKSPFAICRQILDNCQVHYVLFEAAETLKSALIREWSFLLDSDKFSLRQYLMHYVTTKQIPPFVRDRILQVIAIMVKRASVDDGGRDRSNILQEVENIILNAEAEKKILGFNIISNLMQEYASTVKSTDVGLPWEVHFKAKKQFESTDLKRIFQFCVQLLSEVVKNDPPYPENVSELTRYILKVTENVLTWGYISPLLPKRLIGIYESVYEADQAPALRLSDSWSELILSPQLLPLMFQVFWKVKDYDGLSHHALTCLVQLASLNGTIVSTDNIRLEYLKSYMENFSKLVSSVTIKNKESLGVSNIVKKMIVFFINDIQRLPTQLQDSYLDELTRLTCSFCKGAAMEDMSSDEERYYNDAFDNMMEAWISILQEYSTNSNGNIHECAVQIFNTYLQFHLAPPDGSRQNHENEPQEIEDNEDIDRISFKDQLQTIGMFGRIIPSHALPIIYKLLEMSTEKLKMSLQLMESRAMNISESANLDNLFEDIHWVILIAGHILCMDSDGETPMIPSEMMQYSIEQLRQGAATLDASLAVLASSHQINNVPPEIERCDHIVRIISDVLKLCVVENSAAEAKLGHFMSPEVSSTIMWFLKRWCLSYLLPVENYYQEVSPVLVGAVGKDTEGAIFVVNFILDKIYSNICHFHSEPILLRDTVDLLTALVCIKQKQSLCIVKSKSLWNLITLQEKLAPGGLPPNIRRDLFKSFVLAGVALRDMQELNGYFDQILSPLKVRFDNLVTQEGTFRANYHKEEVQKEVIDILESFIGIAKGSHMTTVQILFQFLAPMLAELPKILTFYNNYQIIVQLILELFGQCAKNMLCYLCQLDSKKLYESTLATVQAYAKCNSNKFSGETLAEENSFQDLALILDLLTFILSKDCIDLCPIDEEVVTVTASDVSLFGLNFIMPLMTVDLLKYPSLCSQYYRLLVLINDIYPEKICNLPQNLFQQLLSSIELGLTQFGSDVAQASLDFVQGMSSYFFRNSLQQSPICQAMKPFLKLILDLTLSHQINSDLMSSASTCIYALICCYEEEYRGLVDRLIKSQVDPLIADRLAAAFHNLTLNVAMNGERQPKLKFRDNFDKFIANVQGFLLVK</sequence>
<dbReference type="InterPro" id="IPR016024">
    <property type="entry name" value="ARM-type_fold"/>
</dbReference>
<dbReference type="PANTHER" id="PTHR12596:SF1">
    <property type="entry name" value="EXPORTIN-4"/>
    <property type="match status" value="1"/>
</dbReference>
<keyword evidence="10" id="KW-1185">Reference proteome</keyword>
<reference evidence="9" key="1">
    <citation type="journal article" date="2023" name="G3 (Bethesda)">
        <title>Whole genome assemblies of Zophobas morio and Tenebrio molitor.</title>
        <authorList>
            <person name="Kaur S."/>
            <person name="Stinson S.A."/>
            <person name="diCenzo G.C."/>
        </authorList>
    </citation>
    <scope>NUCLEOTIDE SEQUENCE</scope>
    <source>
        <strain evidence="9">QUZm001</strain>
    </source>
</reference>
<evidence type="ECO:0000313" key="10">
    <source>
        <dbReference type="Proteomes" id="UP001168821"/>
    </source>
</evidence>
<dbReference type="GO" id="GO:0005737">
    <property type="term" value="C:cytoplasm"/>
    <property type="evidence" value="ECO:0007669"/>
    <property type="project" value="UniProtKB-SubCell"/>
</dbReference>
<evidence type="ECO:0000256" key="5">
    <source>
        <dbReference type="ARBA" id="ARBA00022490"/>
    </source>
</evidence>
<evidence type="ECO:0000256" key="4">
    <source>
        <dbReference type="ARBA" id="ARBA00022448"/>
    </source>
</evidence>
<dbReference type="GO" id="GO:0006611">
    <property type="term" value="P:protein export from nucleus"/>
    <property type="evidence" value="ECO:0007669"/>
    <property type="project" value="TreeGrafter"/>
</dbReference>
<dbReference type="InterPro" id="IPR044189">
    <property type="entry name" value="XPO4/7-like"/>
</dbReference>
<evidence type="ECO:0000256" key="2">
    <source>
        <dbReference type="ARBA" id="ARBA00004496"/>
    </source>
</evidence>
<dbReference type="Gene3D" id="1.25.10.10">
    <property type="entry name" value="Leucine-rich Repeat Variant"/>
    <property type="match status" value="2"/>
</dbReference>
<dbReference type="GO" id="GO:0005049">
    <property type="term" value="F:nuclear export signal receptor activity"/>
    <property type="evidence" value="ECO:0007669"/>
    <property type="project" value="InterPro"/>
</dbReference>
<keyword evidence="4" id="KW-0813">Transport</keyword>
<proteinExistence type="inferred from homology"/>
<organism evidence="9 10">
    <name type="scientific">Zophobas morio</name>
    <dbReference type="NCBI Taxonomy" id="2755281"/>
    <lineage>
        <taxon>Eukaryota</taxon>
        <taxon>Metazoa</taxon>
        <taxon>Ecdysozoa</taxon>
        <taxon>Arthropoda</taxon>
        <taxon>Hexapoda</taxon>
        <taxon>Insecta</taxon>
        <taxon>Pterygota</taxon>
        <taxon>Neoptera</taxon>
        <taxon>Endopterygota</taxon>
        <taxon>Coleoptera</taxon>
        <taxon>Polyphaga</taxon>
        <taxon>Cucujiformia</taxon>
        <taxon>Tenebrionidae</taxon>
        <taxon>Zophobas</taxon>
    </lineage>
</organism>
<evidence type="ECO:0000256" key="1">
    <source>
        <dbReference type="ARBA" id="ARBA00004123"/>
    </source>
</evidence>
<evidence type="ECO:0000313" key="9">
    <source>
        <dbReference type="EMBL" id="KAJ3640859.1"/>
    </source>
</evidence>
<dbReference type="InterPro" id="IPR011989">
    <property type="entry name" value="ARM-like"/>
</dbReference>